<feature type="domain" description="UvrC family homology region profile" evidence="10">
    <location>
        <begin position="276"/>
        <end position="452"/>
    </location>
</feature>
<dbReference type="NCBIfam" id="TIGR00194">
    <property type="entry name" value="uvrC"/>
    <property type="match status" value="1"/>
</dbReference>
<keyword evidence="4 7" id="KW-0267">Excision nuclease</keyword>
<evidence type="ECO:0000256" key="5">
    <source>
        <dbReference type="ARBA" id="ARBA00023204"/>
    </source>
</evidence>
<name>A0A8E7EIL0_9EURY</name>
<dbReference type="GO" id="GO:0009380">
    <property type="term" value="C:excinuclease repair complex"/>
    <property type="evidence" value="ECO:0007669"/>
    <property type="project" value="InterPro"/>
</dbReference>
<keyword evidence="3 7" id="KW-0228">DNA excision</keyword>
<dbReference type="InterPro" id="IPR000305">
    <property type="entry name" value="GIY-YIG_endonuc"/>
</dbReference>
<keyword evidence="12" id="KW-1185">Reference proteome</keyword>
<dbReference type="Pfam" id="PF02151">
    <property type="entry name" value="UVR"/>
    <property type="match status" value="1"/>
</dbReference>
<organism evidence="11 12">
    <name type="scientific">Methanospirillum purgamenti</name>
    <dbReference type="NCBI Taxonomy" id="2834276"/>
    <lineage>
        <taxon>Archaea</taxon>
        <taxon>Methanobacteriati</taxon>
        <taxon>Methanobacteriota</taxon>
        <taxon>Stenosarchaea group</taxon>
        <taxon>Methanomicrobia</taxon>
        <taxon>Methanomicrobiales</taxon>
        <taxon>Methanospirillaceae</taxon>
        <taxon>Methanospirillum</taxon>
    </lineage>
</organism>
<evidence type="ECO:0000259" key="10">
    <source>
        <dbReference type="PROSITE" id="PS50165"/>
    </source>
</evidence>
<protein>
    <recommendedName>
        <fullName evidence="7">UvrABC system protein C</fullName>
        <shortName evidence="7">Protein UvrC</shortName>
    </recommendedName>
    <alternativeName>
        <fullName evidence="7">Excinuclease ABC subunit C</fullName>
    </alternativeName>
</protein>
<dbReference type="Gene3D" id="4.10.860.10">
    <property type="entry name" value="UVR domain"/>
    <property type="match status" value="1"/>
</dbReference>
<dbReference type="SUPFAM" id="SSF46600">
    <property type="entry name" value="C-terminal UvrC-binding domain of UvrB"/>
    <property type="match status" value="1"/>
</dbReference>
<dbReference type="FunFam" id="3.40.1440.10:FF:000001">
    <property type="entry name" value="UvrABC system protein C"/>
    <property type="match status" value="1"/>
</dbReference>
<dbReference type="AlphaFoldDB" id="A0A8E7EIL0"/>
<dbReference type="InterPro" id="IPR050066">
    <property type="entry name" value="UvrABC_protein_C"/>
</dbReference>
<dbReference type="GO" id="GO:0009432">
    <property type="term" value="P:SOS response"/>
    <property type="evidence" value="ECO:0007669"/>
    <property type="project" value="UniProtKB-UniRule"/>
</dbReference>
<comment type="subunit">
    <text evidence="7">Interacts with UvrB in an incision complex.</text>
</comment>
<accession>A0A8E7EIL0</accession>
<dbReference type="SUPFAM" id="SSF82771">
    <property type="entry name" value="GIY-YIG endonuclease"/>
    <property type="match status" value="1"/>
</dbReference>
<keyword evidence="6 7" id="KW-0742">SOS response</keyword>
<keyword evidence="2 7" id="KW-0227">DNA damage</keyword>
<dbReference type="InterPro" id="IPR035901">
    <property type="entry name" value="GIY-YIG_endonuc_sf"/>
</dbReference>
<evidence type="ECO:0000256" key="6">
    <source>
        <dbReference type="ARBA" id="ARBA00023236"/>
    </source>
</evidence>
<feature type="domain" description="GIY-YIG" evidence="9">
    <location>
        <begin position="8"/>
        <end position="86"/>
    </location>
</feature>
<evidence type="ECO:0000256" key="7">
    <source>
        <dbReference type="HAMAP-Rule" id="MF_00203"/>
    </source>
</evidence>
<dbReference type="Proteomes" id="UP000680656">
    <property type="component" value="Chromosome"/>
</dbReference>
<dbReference type="InterPro" id="IPR036876">
    <property type="entry name" value="UVR_dom_sf"/>
</dbReference>
<comment type="subcellular location">
    <subcellularLocation>
        <location evidence="7">Cytoplasm</location>
    </subcellularLocation>
</comment>
<dbReference type="PROSITE" id="PS50151">
    <property type="entry name" value="UVR"/>
    <property type="match status" value="1"/>
</dbReference>
<dbReference type="GO" id="GO:0009381">
    <property type="term" value="F:excinuclease ABC activity"/>
    <property type="evidence" value="ECO:0007669"/>
    <property type="project" value="UniProtKB-UniRule"/>
</dbReference>
<dbReference type="Pfam" id="PF22920">
    <property type="entry name" value="UvrC_RNaseH"/>
    <property type="match status" value="1"/>
</dbReference>
<dbReference type="PANTHER" id="PTHR30562:SF1">
    <property type="entry name" value="UVRABC SYSTEM PROTEIN C"/>
    <property type="match status" value="1"/>
</dbReference>
<evidence type="ECO:0000259" key="8">
    <source>
        <dbReference type="PROSITE" id="PS50151"/>
    </source>
</evidence>
<sequence length="517" mass="59076">MDLTTIPEEPGCYQFKDETGTILYVGKAKNLKKRVSSYFQKKSITPRIDILVSLIKDIDVIVTSSEVEALILENNLIKKYQPKFNIDLKDAKSYAFIQISNDPFPRIGIARDKTSKKNGTLYGPFVSAAERDQILKFIKQTFHLRTCKKMTKRACLRSHLGTCAAPCTGKISEPEYQYLVKSADYLLKGKNQDLITDLQKEMETFAASEEYEKALVTRDRIAAIENLSERQYVQRQKKSDEHIVNYLVSGDTVYLILFHVERGSLTSKEEYVFPETEDFLDEFILQYYSSTKPPNELILPSPPGSGMEEYLTHLRKTHVTLTIPKQGEKKHLLDLAYKNLEVSFFTGKMRLAELGEALYMDPPPEVIECFDISHLMGTGTVASMVSFREGRPDKRNYRRYKIKTAGPSDDYAAMAEVVKRRYSRLLRENSPMPDLIVVDGGPGQLKSAHTILEELSLPIPIISIAKREEEIFIPGRNTPLSMQKKSPASLLIQEIRDEAHRFAITYQKKLRQKSMKE</sequence>
<dbReference type="InterPro" id="IPR001943">
    <property type="entry name" value="UVR_dom"/>
</dbReference>
<dbReference type="InterPro" id="IPR001162">
    <property type="entry name" value="UvrC_RNase_H_dom"/>
</dbReference>
<dbReference type="EMBL" id="CP075546">
    <property type="protein sequence ID" value="QVV90583.1"/>
    <property type="molecule type" value="Genomic_DNA"/>
</dbReference>
<comment type="function">
    <text evidence="7">The UvrABC repair system catalyzes the recognition and processing of DNA lesions. UvrC both incises the 5' and 3' sides of the lesion. The N-terminal half is responsible for the 3' incision and the C-terminal half is responsible for the 5' incision.</text>
</comment>
<dbReference type="PANTHER" id="PTHR30562">
    <property type="entry name" value="UVRC/OXIDOREDUCTASE"/>
    <property type="match status" value="1"/>
</dbReference>
<evidence type="ECO:0000313" key="11">
    <source>
        <dbReference type="EMBL" id="QVV90583.1"/>
    </source>
</evidence>
<dbReference type="SMART" id="SM00465">
    <property type="entry name" value="GIYc"/>
    <property type="match status" value="1"/>
</dbReference>
<dbReference type="Gene3D" id="3.40.1440.10">
    <property type="entry name" value="GIY-YIG endonuclease"/>
    <property type="match status" value="1"/>
</dbReference>
<reference evidence="11 12" key="1">
    <citation type="submission" date="2021-05" db="EMBL/GenBank/DDBJ databases">
        <title>A novel Methanospirillum isolate from a pyrite-forming mixed culture.</title>
        <authorList>
            <person name="Bunk B."/>
            <person name="Sproer C."/>
            <person name="Spring S."/>
            <person name="Pester M."/>
        </authorList>
    </citation>
    <scope>NUCLEOTIDE SEQUENCE [LARGE SCALE GENOMIC DNA]</scope>
    <source>
        <strain evidence="11 12">J.3.6.1-F.2.7.3</strain>
    </source>
</reference>
<evidence type="ECO:0000313" key="12">
    <source>
        <dbReference type="Proteomes" id="UP000680656"/>
    </source>
</evidence>
<dbReference type="InterPro" id="IPR047296">
    <property type="entry name" value="GIY-YIG_UvrC_Cho"/>
</dbReference>
<dbReference type="Pfam" id="PF08459">
    <property type="entry name" value="UvrC_RNaseH_dom"/>
    <property type="match status" value="1"/>
</dbReference>
<dbReference type="FunFam" id="3.30.420.340:FF:000001">
    <property type="entry name" value="UvrABC system protein C"/>
    <property type="match status" value="1"/>
</dbReference>
<dbReference type="Pfam" id="PF01541">
    <property type="entry name" value="GIY-YIG"/>
    <property type="match status" value="1"/>
</dbReference>
<proteinExistence type="inferred from homology"/>
<evidence type="ECO:0000256" key="1">
    <source>
        <dbReference type="ARBA" id="ARBA00022490"/>
    </source>
</evidence>
<dbReference type="GO" id="GO:0003677">
    <property type="term" value="F:DNA binding"/>
    <property type="evidence" value="ECO:0007669"/>
    <property type="project" value="UniProtKB-UniRule"/>
</dbReference>
<evidence type="ECO:0000256" key="2">
    <source>
        <dbReference type="ARBA" id="ARBA00022763"/>
    </source>
</evidence>
<dbReference type="InterPro" id="IPR004791">
    <property type="entry name" value="UvrC"/>
</dbReference>
<evidence type="ECO:0000256" key="4">
    <source>
        <dbReference type="ARBA" id="ARBA00022881"/>
    </source>
</evidence>
<keyword evidence="1 7" id="KW-0963">Cytoplasm</keyword>
<evidence type="ECO:0000256" key="3">
    <source>
        <dbReference type="ARBA" id="ARBA00022769"/>
    </source>
</evidence>
<dbReference type="HAMAP" id="MF_00203">
    <property type="entry name" value="UvrC"/>
    <property type="match status" value="1"/>
</dbReference>
<dbReference type="GO" id="GO:0005737">
    <property type="term" value="C:cytoplasm"/>
    <property type="evidence" value="ECO:0007669"/>
    <property type="project" value="UniProtKB-SubCell"/>
</dbReference>
<dbReference type="GO" id="GO:0006289">
    <property type="term" value="P:nucleotide-excision repair"/>
    <property type="evidence" value="ECO:0007669"/>
    <property type="project" value="UniProtKB-UniRule"/>
</dbReference>
<evidence type="ECO:0000259" key="9">
    <source>
        <dbReference type="PROSITE" id="PS50164"/>
    </source>
</evidence>
<dbReference type="InterPro" id="IPR038476">
    <property type="entry name" value="UvrC_RNase_H_dom_sf"/>
</dbReference>
<feature type="domain" description="UVR" evidence="8">
    <location>
        <begin position="192"/>
        <end position="227"/>
    </location>
</feature>
<dbReference type="CDD" id="cd10434">
    <property type="entry name" value="GIY-YIG_UvrC_Cho"/>
    <property type="match status" value="1"/>
</dbReference>
<dbReference type="PROSITE" id="PS50164">
    <property type="entry name" value="GIY_YIG"/>
    <property type="match status" value="1"/>
</dbReference>
<dbReference type="Gene3D" id="3.30.420.340">
    <property type="entry name" value="UvrC, RNAse H endonuclease domain"/>
    <property type="match status" value="1"/>
</dbReference>
<dbReference type="KEGG" id="mrtj:KHC33_08255"/>
<keyword evidence="5 7" id="KW-0234">DNA repair</keyword>
<dbReference type="PROSITE" id="PS50165">
    <property type="entry name" value="UVRC"/>
    <property type="match status" value="1"/>
</dbReference>
<comment type="similarity">
    <text evidence="7">Belongs to the UvrC family.</text>
</comment>
<gene>
    <name evidence="7 11" type="primary">uvrC</name>
    <name evidence="11" type="ORF">KHC33_08255</name>
</gene>